<evidence type="ECO:0000256" key="3">
    <source>
        <dbReference type="ARBA" id="ARBA00022630"/>
    </source>
</evidence>
<dbReference type="OrthoDB" id="9766796at2"/>
<keyword evidence="5 6" id="KW-0560">Oxidoreductase</keyword>
<evidence type="ECO:0000256" key="2">
    <source>
        <dbReference type="ARBA" id="ARBA00007330"/>
    </source>
</evidence>
<evidence type="ECO:0000313" key="9">
    <source>
        <dbReference type="EMBL" id="KRG22524.1"/>
    </source>
</evidence>
<organism evidence="9">
    <name type="scientific">Candidatus Berkiella aquae</name>
    <dbReference type="NCBI Taxonomy" id="295108"/>
    <lineage>
        <taxon>Bacteria</taxon>
        <taxon>Pseudomonadati</taxon>
        <taxon>Pseudomonadota</taxon>
        <taxon>Gammaproteobacteria</taxon>
        <taxon>Candidatus Berkiellales</taxon>
        <taxon>Candidatus Berkiellaceae</taxon>
        <taxon>Candidatus Berkiella</taxon>
    </lineage>
</organism>
<name>A0A0Q9YP22_9GAMM</name>
<evidence type="ECO:0000256" key="4">
    <source>
        <dbReference type="ARBA" id="ARBA00022827"/>
    </source>
</evidence>
<dbReference type="STRING" id="295108.HT99x_00060"/>
<dbReference type="AlphaFoldDB" id="A0A0Q9YP22"/>
<evidence type="ECO:0000256" key="1">
    <source>
        <dbReference type="ARBA" id="ARBA00001974"/>
    </source>
</evidence>
<dbReference type="InterPro" id="IPR031656">
    <property type="entry name" value="DAO_C"/>
</dbReference>
<keyword evidence="3 6" id="KW-0285">Flavoprotein</keyword>
<dbReference type="Pfam" id="PF01266">
    <property type="entry name" value="DAO"/>
    <property type="match status" value="1"/>
</dbReference>
<dbReference type="PROSITE" id="PS00978">
    <property type="entry name" value="FAD_G3PDH_2"/>
    <property type="match status" value="1"/>
</dbReference>
<reference evidence="10" key="3">
    <citation type="submission" date="2021-06" db="EMBL/GenBank/DDBJ databases">
        <title>Genomic Description and Analysis of Intracellular Bacteria, Candidatus Berkiella cookevillensis and Candidatus Berkiella aquae.</title>
        <authorList>
            <person name="Kidane D.T."/>
            <person name="Mehari Y.T."/>
            <person name="Rice F.C."/>
            <person name="Arivett B.A."/>
            <person name="Farone A.L."/>
            <person name="Berk S.G."/>
            <person name="Farone M.B."/>
        </authorList>
    </citation>
    <scope>NUCLEOTIDE SEQUENCE</scope>
    <source>
        <strain evidence="10">HT99</strain>
    </source>
</reference>
<keyword evidence="11" id="KW-1185">Reference proteome</keyword>
<dbReference type="SUPFAM" id="SSF51905">
    <property type="entry name" value="FAD/NAD(P)-binding domain"/>
    <property type="match status" value="1"/>
</dbReference>
<dbReference type="Gene3D" id="3.30.9.10">
    <property type="entry name" value="D-Amino Acid Oxidase, subunit A, domain 2"/>
    <property type="match status" value="1"/>
</dbReference>
<dbReference type="Gene3D" id="3.50.50.60">
    <property type="entry name" value="FAD/NAD(P)-binding domain"/>
    <property type="match status" value="1"/>
</dbReference>
<comment type="catalytic activity">
    <reaction evidence="6">
        <text>a quinone + sn-glycerol 3-phosphate = dihydroxyacetone phosphate + a quinol</text>
        <dbReference type="Rhea" id="RHEA:18977"/>
        <dbReference type="ChEBI" id="CHEBI:24646"/>
        <dbReference type="ChEBI" id="CHEBI:57597"/>
        <dbReference type="ChEBI" id="CHEBI:57642"/>
        <dbReference type="ChEBI" id="CHEBI:132124"/>
        <dbReference type="EC" id="1.1.5.3"/>
    </reaction>
</comment>
<evidence type="ECO:0000313" key="10">
    <source>
        <dbReference type="EMBL" id="MCS5712111.1"/>
    </source>
</evidence>
<feature type="domain" description="Alpha-glycerophosphate oxidase C-terminal" evidence="8">
    <location>
        <begin position="388"/>
        <end position="484"/>
    </location>
</feature>
<evidence type="ECO:0000256" key="6">
    <source>
        <dbReference type="RuleBase" id="RU361217"/>
    </source>
</evidence>
<dbReference type="RefSeq" id="WP_102134612.1">
    <property type="nucleotide sequence ID" value="NZ_LKAJ02000001.1"/>
</dbReference>
<dbReference type="InterPro" id="IPR038299">
    <property type="entry name" value="DAO_C_sf"/>
</dbReference>
<evidence type="ECO:0000259" key="7">
    <source>
        <dbReference type="Pfam" id="PF01266"/>
    </source>
</evidence>
<dbReference type="GO" id="GO:0046168">
    <property type="term" value="P:glycerol-3-phosphate catabolic process"/>
    <property type="evidence" value="ECO:0007669"/>
    <property type="project" value="TreeGrafter"/>
</dbReference>
<evidence type="ECO:0000256" key="5">
    <source>
        <dbReference type="ARBA" id="ARBA00023002"/>
    </source>
</evidence>
<comment type="cofactor">
    <cofactor evidence="1 6">
        <name>FAD</name>
        <dbReference type="ChEBI" id="CHEBI:57692"/>
    </cofactor>
</comment>
<dbReference type="PRINTS" id="PR01001">
    <property type="entry name" value="FADG3PDH"/>
</dbReference>
<dbReference type="GO" id="GO:0004368">
    <property type="term" value="F:glycerol-3-phosphate dehydrogenase (quinone) activity"/>
    <property type="evidence" value="ECO:0007669"/>
    <property type="project" value="UniProtKB-EC"/>
</dbReference>
<dbReference type="EC" id="1.1.5.3" evidence="6"/>
<dbReference type="Gene3D" id="6.10.250.1890">
    <property type="match status" value="1"/>
</dbReference>
<dbReference type="Proteomes" id="UP000051497">
    <property type="component" value="Unassembled WGS sequence"/>
</dbReference>
<comment type="caution">
    <text evidence="9">The sequence shown here is derived from an EMBL/GenBank/DDBJ whole genome shotgun (WGS) entry which is preliminary data.</text>
</comment>
<dbReference type="NCBIfam" id="NF009906">
    <property type="entry name" value="PRK13369.1"/>
    <property type="match status" value="1"/>
</dbReference>
<gene>
    <name evidence="9" type="primary">glpD</name>
    <name evidence="9" type="ORF">HT99x_00060</name>
    <name evidence="10" type="ORF">HT99x_011770</name>
</gene>
<feature type="domain" description="FAD dependent oxidoreductase" evidence="7">
    <location>
        <begin position="8"/>
        <end position="330"/>
    </location>
</feature>
<comment type="similarity">
    <text evidence="2 6">Belongs to the FAD-dependent glycerol-3-phosphate dehydrogenase family.</text>
</comment>
<dbReference type="InterPro" id="IPR036188">
    <property type="entry name" value="FAD/NAD-bd_sf"/>
</dbReference>
<reference evidence="10" key="2">
    <citation type="journal article" date="2016" name="Genome Announc.">
        <title>Draft Genome Sequences of Two Novel Amoeba-Resistant Intranuclear Bacteria, 'Candidatus Berkiella cookevillensis' and 'Candidatus Berkiella aquae'.</title>
        <authorList>
            <person name="Mehari Y.T."/>
            <person name="Arivett B.A."/>
            <person name="Farone A.L."/>
            <person name="Gunderson J.H."/>
            <person name="Farone M.B."/>
        </authorList>
    </citation>
    <scope>NUCLEOTIDE SEQUENCE</scope>
    <source>
        <strain evidence="10">HT99</strain>
    </source>
</reference>
<keyword evidence="4" id="KW-0274">FAD</keyword>
<evidence type="ECO:0000313" key="11">
    <source>
        <dbReference type="Proteomes" id="UP000051497"/>
    </source>
</evidence>
<dbReference type="PATRIC" id="fig|1590043.3.peg.60"/>
<accession>A0A0Q9YP22</accession>
<protein>
    <recommendedName>
        <fullName evidence="6">Glycerol-3-phosphate dehydrogenase</fullName>
        <ecNumber evidence="6">1.1.5.3</ecNumber>
    </recommendedName>
</protein>
<dbReference type="InterPro" id="IPR006076">
    <property type="entry name" value="FAD-dep_OxRdtase"/>
</dbReference>
<dbReference type="Gene3D" id="1.10.8.870">
    <property type="entry name" value="Alpha-glycerophosphate oxidase, cap domain"/>
    <property type="match status" value="1"/>
</dbReference>
<dbReference type="EMBL" id="LKAJ02000001">
    <property type="protein sequence ID" value="MCS5712111.1"/>
    <property type="molecule type" value="Genomic_DNA"/>
</dbReference>
<evidence type="ECO:0000259" key="8">
    <source>
        <dbReference type="Pfam" id="PF16901"/>
    </source>
</evidence>
<dbReference type="PANTHER" id="PTHR11985:SF15">
    <property type="entry name" value="GLYCEROL-3-PHOSPHATE DEHYDROGENASE, MITOCHONDRIAL"/>
    <property type="match status" value="1"/>
</dbReference>
<dbReference type="NCBIfam" id="NF008899">
    <property type="entry name" value="PRK12266.1"/>
    <property type="match status" value="1"/>
</dbReference>
<sequence>MYTESFYDVVVIGGGINGTGIAADAAGRGLSVLLCEQNDLASATSSVSSKLIHGGLRYLEDYNFALVKESLKEREILIKTAPHLVHPLRFIVPYNQLRRSFWLIRLGLFIYDMFGYGPRFQRSKTLFLAPNDPHNPLKRSIRKGFVYSDATVDDARLVITTALRLARAGGTVANYTRCISATRLTDHWQLQLQNQLNQQIYTIECKALVNAGGPFAEEILHSVLKLQSPSRLKLVKGSHIIVPKLHNGDEAYVLQHKDGRVIFVIPYLKQFTLIGTTEILYHGSPQKAKISLAEMEYLCEIVNDYFHHAIKPDQIIHSWSGVRALVDDQTTSMSNNTREYRLELQLDERGNLPLLNVLGGKLTTYRALAEKAMDKLAPFFSQMGGHWTSLCPLPGGDFPEAEFSAFLETLAQDFSWLPTQLALRYAHNYGTLIYHLLKGVNQLSDLGCHFGHGLYEKEVIYLIEKEWARSLDDILWRRTKLGLFISVQEQLELQQWLEKYFHTYYKKAI</sequence>
<dbReference type="Pfam" id="PF16901">
    <property type="entry name" value="DAO_C"/>
    <property type="match status" value="1"/>
</dbReference>
<reference evidence="9" key="1">
    <citation type="submission" date="2015-09" db="EMBL/GenBank/DDBJ databases">
        <title>Draft Genome Sequences of Two Novel Amoeba-resistant Intranuclear Bacteria, Candidatus Berkiella cookevillensis and Candidatus Berkiella aquae.</title>
        <authorList>
            <person name="Mehari Y.T."/>
            <person name="Arivett B.A."/>
            <person name="Farone A.L."/>
            <person name="Gunderson J.H."/>
            <person name="Farone M.B."/>
        </authorList>
    </citation>
    <scope>NUCLEOTIDE SEQUENCE [LARGE SCALE GENOMIC DNA]</scope>
    <source>
        <strain evidence="9">HT99</strain>
    </source>
</reference>
<dbReference type="GO" id="GO:0009331">
    <property type="term" value="C:glycerol-3-phosphate dehydrogenase (FAD) complex"/>
    <property type="evidence" value="ECO:0007669"/>
    <property type="project" value="UniProtKB-UniRule"/>
</dbReference>
<dbReference type="PROSITE" id="PS00977">
    <property type="entry name" value="FAD_G3PDH_1"/>
    <property type="match status" value="1"/>
</dbReference>
<dbReference type="InterPro" id="IPR000447">
    <property type="entry name" value="G3P_DH_FAD-dep"/>
</dbReference>
<proteinExistence type="inferred from homology"/>
<dbReference type="EMBL" id="LKAJ01000001">
    <property type="protein sequence ID" value="KRG22524.1"/>
    <property type="molecule type" value="Genomic_DNA"/>
</dbReference>
<dbReference type="PANTHER" id="PTHR11985">
    <property type="entry name" value="GLYCEROL-3-PHOSPHATE DEHYDROGENASE"/>
    <property type="match status" value="1"/>
</dbReference>